<accession>A0AAD9IB51</accession>
<comment type="caution">
    <text evidence="1">The sequence shown here is derived from an EMBL/GenBank/DDBJ whole genome shotgun (WGS) entry which is preliminary data.</text>
</comment>
<evidence type="ECO:0000313" key="1">
    <source>
        <dbReference type="EMBL" id="KAK2073865.1"/>
    </source>
</evidence>
<dbReference type="AlphaFoldDB" id="A0AAD9IB51"/>
<evidence type="ECO:0000313" key="2">
    <source>
        <dbReference type="Proteomes" id="UP001217918"/>
    </source>
</evidence>
<organism evidence="1 2">
    <name type="scientific">Phyllachora maydis</name>
    <dbReference type="NCBI Taxonomy" id="1825666"/>
    <lineage>
        <taxon>Eukaryota</taxon>
        <taxon>Fungi</taxon>
        <taxon>Dikarya</taxon>
        <taxon>Ascomycota</taxon>
        <taxon>Pezizomycotina</taxon>
        <taxon>Sordariomycetes</taxon>
        <taxon>Sordariomycetidae</taxon>
        <taxon>Phyllachorales</taxon>
        <taxon>Phyllachoraceae</taxon>
        <taxon>Phyllachora</taxon>
    </lineage>
</organism>
<sequence>MVVVAVAATASLPVPDLGTVVGAAMRRRFIWLFDAASSISLSLVSRFVPAGPLAMGRGVSGGVVTGTPVTLPDFAAAMLGTWPAMSGGFEITHVAADACVITDDVEFDRAGDVGC</sequence>
<keyword evidence="2" id="KW-1185">Reference proteome</keyword>
<dbReference type="Proteomes" id="UP001217918">
    <property type="component" value="Unassembled WGS sequence"/>
</dbReference>
<proteinExistence type="predicted"/>
<reference evidence="1" key="1">
    <citation type="journal article" date="2023" name="Mol. Plant Microbe Interact.">
        <title>Elucidating the Obligate Nature and Biological Capacity of an Invasive Fungal Corn Pathogen.</title>
        <authorList>
            <person name="MacCready J.S."/>
            <person name="Roggenkamp E.M."/>
            <person name="Gdanetz K."/>
            <person name="Chilvers M.I."/>
        </authorList>
    </citation>
    <scope>NUCLEOTIDE SEQUENCE</scope>
    <source>
        <strain evidence="1">PM02</strain>
    </source>
</reference>
<dbReference type="EMBL" id="JAQQPM010000007">
    <property type="protein sequence ID" value="KAK2073865.1"/>
    <property type="molecule type" value="Genomic_DNA"/>
</dbReference>
<name>A0AAD9IB51_9PEZI</name>
<gene>
    <name evidence="1" type="ORF">P8C59_008110</name>
</gene>
<protein>
    <submittedName>
        <fullName evidence="1">Uncharacterized protein</fullName>
    </submittedName>
</protein>